<dbReference type="RefSeq" id="WP_004829932.1">
    <property type="nucleotide sequence ID" value="NZ_GG666056.1"/>
</dbReference>
<organism evidence="3 4">
    <name type="scientific">Anaerococcus lactolyticus ATCC 51172</name>
    <dbReference type="NCBI Taxonomy" id="525254"/>
    <lineage>
        <taxon>Bacteria</taxon>
        <taxon>Bacillati</taxon>
        <taxon>Bacillota</taxon>
        <taxon>Tissierellia</taxon>
        <taxon>Tissierellales</taxon>
        <taxon>Peptoniphilaceae</taxon>
        <taxon>Anaerococcus</taxon>
    </lineage>
</organism>
<dbReference type="SMART" id="SM00014">
    <property type="entry name" value="acidPPc"/>
    <property type="match status" value="1"/>
</dbReference>
<feature type="transmembrane region" description="Helical" evidence="1">
    <location>
        <begin position="24"/>
        <end position="48"/>
    </location>
</feature>
<protein>
    <submittedName>
        <fullName evidence="3">PAP2 family protein</fullName>
    </submittedName>
</protein>
<evidence type="ECO:0000313" key="3">
    <source>
        <dbReference type="EMBL" id="EEI87342.1"/>
    </source>
</evidence>
<feature type="domain" description="Phosphatidic acid phosphatase type 2/haloperoxidase" evidence="2">
    <location>
        <begin position="54"/>
        <end position="166"/>
    </location>
</feature>
<comment type="caution">
    <text evidence="3">The sequence shown here is derived from an EMBL/GenBank/DDBJ whole genome shotgun (WGS) entry which is preliminary data.</text>
</comment>
<dbReference type="Pfam" id="PF01569">
    <property type="entry name" value="PAP2"/>
    <property type="match status" value="1"/>
</dbReference>
<accession>C2BCE0</accession>
<keyword evidence="1" id="KW-1133">Transmembrane helix</keyword>
<feature type="transmembrane region" description="Helical" evidence="1">
    <location>
        <begin position="55"/>
        <end position="73"/>
    </location>
</feature>
<dbReference type="EMBL" id="ABYO01000003">
    <property type="protein sequence ID" value="EEI87342.1"/>
    <property type="molecule type" value="Genomic_DNA"/>
</dbReference>
<gene>
    <name evidence="3" type="ORF">HMPREF0072_0010</name>
</gene>
<reference evidence="3 4" key="1">
    <citation type="submission" date="2008-10" db="EMBL/GenBank/DDBJ databases">
        <authorList>
            <person name="Qin X."/>
            <person name="Bachman B."/>
            <person name="Battles P."/>
            <person name="Bell A."/>
            <person name="Bess C."/>
            <person name="Bickham C."/>
            <person name="Chaboub L."/>
            <person name="Chen D."/>
            <person name="Coyle M."/>
            <person name="Deiros D.R."/>
            <person name="Dinh H."/>
            <person name="Forbes L."/>
            <person name="Fowler G."/>
            <person name="Francisco L."/>
            <person name="Fu Q."/>
            <person name="Gubbala S."/>
            <person name="Hale W."/>
            <person name="Han Y."/>
            <person name="Hemphill L."/>
            <person name="Highlander S.K."/>
            <person name="Hirani K."/>
            <person name="Hogues M."/>
            <person name="Jackson L."/>
            <person name="Jakkamsetti A."/>
            <person name="Javaid M."/>
            <person name="Jiang H."/>
            <person name="Korchina V."/>
            <person name="Kovar C."/>
            <person name="Lara F."/>
            <person name="Lee S."/>
            <person name="Mata R."/>
            <person name="Mathew T."/>
            <person name="Moen C."/>
            <person name="Morales K."/>
            <person name="Munidasa M."/>
            <person name="Nazareth L."/>
            <person name="Ngo R."/>
            <person name="Nguyen L."/>
            <person name="Okwuonu G."/>
            <person name="Ongeri F."/>
            <person name="Patil S."/>
            <person name="Petrosino J."/>
            <person name="Pham C."/>
            <person name="Pham P."/>
            <person name="Pu L.-L."/>
            <person name="Puazo M."/>
            <person name="Raj R."/>
            <person name="Reid J."/>
            <person name="Rouhana J."/>
            <person name="Saada N."/>
            <person name="Shang Y."/>
            <person name="Simmons D."/>
            <person name="Thornton R."/>
            <person name="Warren J."/>
            <person name="Weissenberger G."/>
            <person name="Zhang J."/>
            <person name="Zhang L."/>
            <person name="Zhou C."/>
            <person name="Zhu D."/>
            <person name="Muzny D."/>
            <person name="Worley K."/>
            <person name="Gibbs R."/>
        </authorList>
    </citation>
    <scope>NUCLEOTIDE SEQUENCE [LARGE SCALE GENOMIC DNA]</scope>
    <source>
        <strain evidence="3 4">ATCC 51172</strain>
    </source>
</reference>
<evidence type="ECO:0000313" key="4">
    <source>
        <dbReference type="Proteomes" id="UP000005984"/>
    </source>
</evidence>
<dbReference type="PANTHER" id="PTHR14969:SF13">
    <property type="entry name" value="AT30094P"/>
    <property type="match status" value="1"/>
</dbReference>
<evidence type="ECO:0000259" key="2">
    <source>
        <dbReference type="SMART" id="SM00014"/>
    </source>
</evidence>
<dbReference type="PANTHER" id="PTHR14969">
    <property type="entry name" value="SPHINGOSINE-1-PHOSPHATE PHOSPHOHYDROLASE"/>
    <property type="match status" value="1"/>
</dbReference>
<dbReference type="HOGENOM" id="CLU_072573_10_3_9"/>
<proteinExistence type="predicted"/>
<dbReference type="InterPro" id="IPR036938">
    <property type="entry name" value="PAP2/HPO_sf"/>
</dbReference>
<feature type="transmembrane region" description="Helical" evidence="1">
    <location>
        <begin position="151"/>
        <end position="169"/>
    </location>
</feature>
<keyword evidence="4" id="KW-1185">Reference proteome</keyword>
<evidence type="ECO:0000256" key="1">
    <source>
        <dbReference type="SAM" id="Phobius"/>
    </source>
</evidence>
<sequence>MMVNFELNILNAIQNLRSTPLDKFMVTISSVGNLSLIWIAYILIFLAAKELKNQGKIMIIAFILNILLVNLLVKNLVARPRPYEVAKFTGLLVHKLSDNSFPSGHTSYAFTFATILTILNKNKPLIIFTDLLAVLIAFSRLYLYVHFPIDVLAGIGFGILIGILSIKIYKSQKYRQIKEKYNLHLA</sequence>
<feature type="transmembrane region" description="Helical" evidence="1">
    <location>
        <begin position="126"/>
        <end position="145"/>
    </location>
</feature>
<name>C2BCE0_9FIRM</name>
<dbReference type="STRING" id="525254.HMPREF0072_0010"/>
<keyword evidence="1" id="KW-0812">Transmembrane</keyword>
<dbReference type="Proteomes" id="UP000005984">
    <property type="component" value="Unassembled WGS sequence"/>
</dbReference>
<dbReference type="InterPro" id="IPR000326">
    <property type="entry name" value="PAP2/HPO"/>
</dbReference>
<dbReference type="AlphaFoldDB" id="C2BCE0"/>
<keyword evidence="1" id="KW-0472">Membrane</keyword>
<dbReference type="Gene3D" id="1.20.144.10">
    <property type="entry name" value="Phosphatidic acid phosphatase type 2/haloperoxidase"/>
    <property type="match status" value="2"/>
</dbReference>
<dbReference type="eggNOG" id="COG0671">
    <property type="taxonomic scope" value="Bacteria"/>
</dbReference>
<dbReference type="SUPFAM" id="SSF48317">
    <property type="entry name" value="Acid phosphatase/Vanadium-dependent haloperoxidase"/>
    <property type="match status" value="1"/>
</dbReference>